<proteinExistence type="predicted"/>
<evidence type="ECO:0000256" key="1">
    <source>
        <dbReference type="SAM" id="Coils"/>
    </source>
</evidence>
<dbReference type="PANTHER" id="PTHR38926:SF5">
    <property type="entry name" value="F-BOX AND LEUCINE-RICH REPEAT PROTEIN 6"/>
    <property type="match status" value="1"/>
</dbReference>
<dbReference type="EMBL" id="JAUEPS010000020">
    <property type="protein sequence ID" value="KAK0457654.1"/>
    <property type="molecule type" value="Genomic_DNA"/>
</dbReference>
<evidence type="ECO:0000313" key="4">
    <source>
        <dbReference type="Proteomes" id="UP001175211"/>
    </source>
</evidence>
<organism evidence="3 4">
    <name type="scientific">Armillaria tabescens</name>
    <name type="common">Ringless honey mushroom</name>
    <name type="synonym">Agaricus tabescens</name>
    <dbReference type="NCBI Taxonomy" id="1929756"/>
    <lineage>
        <taxon>Eukaryota</taxon>
        <taxon>Fungi</taxon>
        <taxon>Dikarya</taxon>
        <taxon>Basidiomycota</taxon>
        <taxon>Agaricomycotina</taxon>
        <taxon>Agaricomycetes</taxon>
        <taxon>Agaricomycetidae</taxon>
        <taxon>Agaricales</taxon>
        <taxon>Marasmiineae</taxon>
        <taxon>Physalacriaceae</taxon>
        <taxon>Desarmillaria</taxon>
    </lineage>
</organism>
<dbReference type="InterPro" id="IPR032675">
    <property type="entry name" value="LRR_dom_sf"/>
</dbReference>
<dbReference type="PANTHER" id="PTHR38926">
    <property type="entry name" value="F-BOX DOMAIN CONTAINING PROTEIN, EXPRESSED"/>
    <property type="match status" value="1"/>
</dbReference>
<evidence type="ECO:0000256" key="2">
    <source>
        <dbReference type="SAM" id="MobiDB-lite"/>
    </source>
</evidence>
<reference evidence="3" key="1">
    <citation type="submission" date="2023-06" db="EMBL/GenBank/DDBJ databases">
        <authorList>
            <consortium name="Lawrence Berkeley National Laboratory"/>
            <person name="Ahrendt S."/>
            <person name="Sahu N."/>
            <person name="Indic B."/>
            <person name="Wong-Bajracharya J."/>
            <person name="Merenyi Z."/>
            <person name="Ke H.-M."/>
            <person name="Monk M."/>
            <person name="Kocsube S."/>
            <person name="Drula E."/>
            <person name="Lipzen A."/>
            <person name="Balint B."/>
            <person name="Henrissat B."/>
            <person name="Andreopoulos B."/>
            <person name="Martin F.M."/>
            <person name="Harder C.B."/>
            <person name="Rigling D."/>
            <person name="Ford K.L."/>
            <person name="Foster G.D."/>
            <person name="Pangilinan J."/>
            <person name="Papanicolaou A."/>
            <person name="Barry K."/>
            <person name="LaButti K."/>
            <person name="Viragh M."/>
            <person name="Koriabine M."/>
            <person name="Yan M."/>
            <person name="Riley R."/>
            <person name="Champramary S."/>
            <person name="Plett K.L."/>
            <person name="Tsai I.J."/>
            <person name="Slot J."/>
            <person name="Sipos G."/>
            <person name="Plett J."/>
            <person name="Nagy L.G."/>
            <person name="Grigoriev I.V."/>
        </authorList>
    </citation>
    <scope>NUCLEOTIDE SEQUENCE</scope>
    <source>
        <strain evidence="3">CCBAS 213</strain>
    </source>
</reference>
<dbReference type="RefSeq" id="XP_060329953.1">
    <property type="nucleotide sequence ID" value="XM_060482261.1"/>
</dbReference>
<accession>A0AA39N509</accession>
<protein>
    <recommendedName>
        <fullName evidence="5">F-box domain-containing protein</fullName>
    </recommendedName>
</protein>
<dbReference type="Gene3D" id="3.80.10.10">
    <property type="entry name" value="Ribonuclease Inhibitor"/>
    <property type="match status" value="1"/>
</dbReference>
<dbReference type="Proteomes" id="UP001175211">
    <property type="component" value="Unassembled WGS sequence"/>
</dbReference>
<keyword evidence="4" id="KW-1185">Reference proteome</keyword>
<dbReference type="SUPFAM" id="SSF52047">
    <property type="entry name" value="RNI-like"/>
    <property type="match status" value="1"/>
</dbReference>
<sequence>MALPTISPSDWHPCKGCICVNHAIPSYKFSVTDADSPIADHPDLGKLTRSNDEPNSTEEETLQRMVSDSGKRIDALDSQVLGLKALRQDLVQSIARVDKELAALDKERQRLSNSVRERCLLLSALRRMPKEVLAHIFLHAVVFPFPRVEPTGNLLSYGDWSAFSASKHPLLSFELVCRNWKDVLDTFPNLWSHVNILIDRMLFSTYTRYIGNQLSRSRQCPGLSISICHSENTSVTRLGAFPVAISMALFSVSHRVQALHLCLPSRYFVSMQQLHLSFPNLQELVLLSSSETSEIAQHLHFGSLPHLRVFRATDVSNIDKLSLPWHQITHFTNVHTQAGRGPPANRALNVLKRMPRVSVCDLSLDLQALGVAEDMTLSQLHSLKLTSVYRRGFGFPPVIPFVLDSLTLPSLSDLSVTGLVGSESTWRDLAANFTSIRQLIERSHSPLTSLYFSNGDIIKDDLIHILSNTPTLQDLRLMNLSGGITDEVLNDLARRVDTESDSQVPALVPHLHTLHLRGSFNFQAEVYVGMVESRWTCHPRHLKSAHICRSCLWGMNREDEEAKILALSGLDVLRSEGLDVAMSIY</sequence>
<comment type="caution">
    <text evidence="3">The sequence shown here is derived from an EMBL/GenBank/DDBJ whole genome shotgun (WGS) entry which is preliminary data.</text>
</comment>
<gene>
    <name evidence="3" type="ORF">EV420DRAFT_471458</name>
</gene>
<name>A0AA39N509_ARMTA</name>
<feature type="region of interest" description="Disordered" evidence="2">
    <location>
        <begin position="40"/>
        <end position="68"/>
    </location>
</feature>
<evidence type="ECO:0008006" key="5">
    <source>
        <dbReference type="Google" id="ProtNLM"/>
    </source>
</evidence>
<feature type="compositionally biased region" description="Basic and acidic residues" evidence="2">
    <location>
        <begin position="40"/>
        <end position="52"/>
    </location>
</feature>
<dbReference type="AlphaFoldDB" id="A0AA39N509"/>
<evidence type="ECO:0000313" key="3">
    <source>
        <dbReference type="EMBL" id="KAK0457654.1"/>
    </source>
</evidence>
<dbReference type="GeneID" id="85365809"/>
<feature type="coiled-coil region" evidence="1">
    <location>
        <begin position="87"/>
        <end position="114"/>
    </location>
</feature>
<keyword evidence="1" id="KW-0175">Coiled coil</keyword>